<dbReference type="EMBL" id="BAAANT010000074">
    <property type="protein sequence ID" value="GAA1500695.1"/>
    <property type="molecule type" value="Genomic_DNA"/>
</dbReference>
<organism evidence="3 4">
    <name type="scientific">Kitasatospora kazusensis</name>
    <dbReference type="NCBI Taxonomy" id="407974"/>
    <lineage>
        <taxon>Bacteria</taxon>
        <taxon>Bacillati</taxon>
        <taxon>Actinomycetota</taxon>
        <taxon>Actinomycetes</taxon>
        <taxon>Kitasatosporales</taxon>
        <taxon>Streptomycetaceae</taxon>
        <taxon>Kitasatospora</taxon>
    </lineage>
</organism>
<evidence type="ECO:0000313" key="3">
    <source>
        <dbReference type="EMBL" id="GAA1500695.1"/>
    </source>
</evidence>
<comment type="caution">
    <text evidence="3">The sequence shown here is derived from an EMBL/GenBank/DDBJ whole genome shotgun (WGS) entry which is preliminary data.</text>
</comment>
<reference evidence="3 4" key="1">
    <citation type="journal article" date="2019" name="Int. J. Syst. Evol. Microbiol.">
        <title>The Global Catalogue of Microorganisms (GCM) 10K type strain sequencing project: providing services to taxonomists for standard genome sequencing and annotation.</title>
        <authorList>
            <consortium name="The Broad Institute Genomics Platform"/>
            <consortium name="The Broad Institute Genome Sequencing Center for Infectious Disease"/>
            <person name="Wu L."/>
            <person name="Ma J."/>
        </authorList>
    </citation>
    <scope>NUCLEOTIDE SEQUENCE [LARGE SCALE GENOMIC DNA]</scope>
    <source>
        <strain evidence="3 4">JCM 14560</strain>
    </source>
</reference>
<accession>A0ABN1ZLB5</accession>
<feature type="compositionally biased region" description="Basic and acidic residues" evidence="1">
    <location>
        <begin position="167"/>
        <end position="192"/>
    </location>
</feature>
<keyword evidence="2" id="KW-0812">Transmembrane</keyword>
<gene>
    <name evidence="3" type="ORF">GCM10009760_62560</name>
</gene>
<evidence type="ECO:0000256" key="2">
    <source>
        <dbReference type="SAM" id="Phobius"/>
    </source>
</evidence>
<feature type="compositionally biased region" description="Basic residues" evidence="1">
    <location>
        <begin position="221"/>
        <end position="230"/>
    </location>
</feature>
<dbReference type="Proteomes" id="UP001422759">
    <property type="component" value="Unassembled WGS sequence"/>
</dbReference>
<feature type="transmembrane region" description="Helical" evidence="2">
    <location>
        <begin position="308"/>
        <end position="331"/>
    </location>
</feature>
<keyword evidence="2" id="KW-0472">Membrane</keyword>
<dbReference type="RefSeq" id="WP_344469642.1">
    <property type="nucleotide sequence ID" value="NZ_BAAANT010000074.1"/>
</dbReference>
<feature type="region of interest" description="Disordered" evidence="1">
    <location>
        <begin position="167"/>
        <end position="237"/>
    </location>
</feature>
<proteinExistence type="predicted"/>
<sequence length="334" mass="36300">MTIPPPPSEPPTVGMPPAAEPAIEVVTEWWRKEIPAQPVPGVHIPVPLGTGPVLPSVEAAAAAFWAPAGELFAKQATAIASQVGEQVGQLLTETEPQRYARQQVEYEALVKAQRAERDAAFAAAGETTAEKAERHRVEKILTPDRPLHRDDLVGLVDMLGARITETPEDRAARLQTERETAKLRARAEEDAHLAAAGETPEQRTKRHRQQQLADQREAKNRARRQRRRAARATGPSDRTRRFRRWCVLTAISATAGCMTGLVQIITPGGPYVGLLLAAFGWALDLHMRDRGRLRVSEVTGPFPLALMVLARIPVASGLAVALGLGNVLAALPLH</sequence>
<keyword evidence="2" id="KW-1133">Transmembrane helix</keyword>
<name>A0ABN1ZLB5_9ACTN</name>
<evidence type="ECO:0000256" key="1">
    <source>
        <dbReference type="SAM" id="MobiDB-lite"/>
    </source>
</evidence>
<protein>
    <submittedName>
        <fullName evidence="3">Uncharacterized protein</fullName>
    </submittedName>
</protein>
<evidence type="ECO:0000313" key="4">
    <source>
        <dbReference type="Proteomes" id="UP001422759"/>
    </source>
</evidence>
<keyword evidence="4" id="KW-1185">Reference proteome</keyword>